<gene>
    <name evidence="1" type="ORF">L916_08685</name>
</gene>
<dbReference type="Proteomes" id="UP000053864">
    <property type="component" value="Unassembled WGS sequence"/>
</dbReference>
<dbReference type="AlphaFoldDB" id="W2J354"/>
<reference evidence="1 2" key="1">
    <citation type="submission" date="2013-11" db="EMBL/GenBank/DDBJ databases">
        <title>The Genome Sequence of Phytophthora parasitica CJ05E6.</title>
        <authorList>
            <consortium name="The Broad Institute Genomics Platform"/>
            <person name="Russ C."/>
            <person name="Tyler B."/>
            <person name="Panabieres F."/>
            <person name="Shan W."/>
            <person name="Tripathy S."/>
            <person name="Grunwald N."/>
            <person name="Machado M."/>
            <person name="Johnson C.S."/>
            <person name="Arredondo F."/>
            <person name="Hong C."/>
            <person name="Coffey M."/>
            <person name="Young S.K."/>
            <person name="Zeng Q."/>
            <person name="Gargeya S."/>
            <person name="Fitzgerald M."/>
            <person name="Abouelleil A."/>
            <person name="Alvarado L."/>
            <person name="Chapman S.B."/>
            <person name="Gainer-Dewar J."/>
            <person name="Goldberg J."/>
            <person name="Griggs A."/>
            <person name="Gujja S."/>
            <person name="Hansen M."/>
            <person name="Howarth C."/>
            <person name="Imamovic A."/>
            <person name="Ireland A."/>
            <person name="Larimer J."/>
            <person name="McCowan C."/>
            <person name="Murphy C."/>
            <person name="Pearson M."/>
            <person name="Poon T.W."/>
            <person name="Priest M."/>
            <person name="Roberts A."/>
            <person name="Saif S."/>
            <person name="Shea T."/>
            <person name="Sykes S."/>
            <person name="Wortman J."/>
            <person name="Nusbaum C."/>
            <person name="Birren B."/>
        </authorList>
    </citation>
    <scope>NUCLEOTIDE SEQUENCE [LARGE SCALE GENOMIC DNA]</scope>
    <source>
        <strain evidence="1 2">CJ05E6</strain>
    </source>
</reference>
<proteinExistence type="predicted"/>
<evidence type="ECO:0000313" key="2">
    <source>
        <dbReference type="Proteomes" id="UP000053864"/>
    </source>
</evidence>
<evidence type="ECO:0000313" key="1">
    <source>
        <dbReference type="EMBL" id="ETL40053.1"/>
    </source>
</evidence>
<organism evidence="1 2">
    <name type="scientific">Phytophthora nicotianae</name>
    <name type="common">Potato buckeye rot agent</name>
    <name type="synonym">Phytophthora parasitica</name>
    <dbReference type="NCBI Taxonomy" id="4792"/>
    <lineage>
        <taxon>Eukaryota</taxon>
        <taxon>Sar</taxon>
        <taxon>Stramenopiles</taxon>
        <taxon>Oomycota</taxon>
        <taxon>Peronosporomycetes</taxon>
        <taxon>Peronosporales</taxon>
        <taxon>Peronosporaceae</taxon>
        <taxon>Phytophthora</taxon>
    </lineage>
</organism>
<accession>W2J354</accession>
<dbReference type="EMBL" id="KI672921">
    <property type="protein sequence ID" value="ETL40053.1"/>
    <property type="molecule type" value="Genomic_DNA"/>
</dbReference>
<name>W2J354_PHYNI</name>
<sequence>RRQATPSTVVLSVDEYKAKLLRKRPNQPLELVRFIGLLIARTLEPRRESLSRHLITKVKEALSRGTFGQFLSRDRLEDIARYFALQRQRSTS</sequence>
<feature type="non-terminal residue" evidence="1">
    <location>
        <position position="1"/>
    </location>
</feature>
<protein>
    <submittedName>
        <fullName evidence="1">Uncharacterized protein</fullName>
    </submittedName>
</protein>
<dbReference type="VEuPathDB" id="FungiDB:PPTG_21137"/>